<keyword evidence="1" id="KW-0175">Coiled coil</keyword>
<comment type="caution">
    <text evidence="2">The sequence shown here is derived from an EMBL/GenBank/DDBJ whole genome shotgun (WGS) entry which is preliminary data.</text>
</comment>
<proteinExistence type="predicted"/>
<protein>
    <submittedName>
        <fullName evidence="2">Uncharacterized protein</fullName>
    </submittedName>
</protein>
<dbReference type="Proteomes" id="UP000499080">
    <property type="component" value="Unassembled WGS sequence"/>
</dbReference>
<feature type="coiled-coil region" evidence="1">
    <location>
        <begin position="56"/>
        <end position="90"/>
    </location>
</feature>
<reference evidence="2 3" key="1">
    <citation type="journal article" date="2019" name="Sci. Rep.">
        <title>Orb-weaving spider Araneus ventricosus genome elucidates the spidroin gene catalogue.</title>
        <authorList>
            <person name="Kono N."/>
            <person name="Nakamura H."/>
            <person name="Ohtoshi R."/>
            <person name="Moran D.A.P."/>
            <person name="Shinohara A."/>
            <person name="Yoshida Y."/>
            <person name="Fujiwara M."/>
            <person name="Mori M."/>
            <person name="Tomita M."/>
            <person name="Arakawa K."/>
        </authorList>
    </citation>
    <scope>NUCLEOTIDE SEQUENCE [LARGE SCALE GENOMIC DNA]</scope>
</reference>
<accession>A0A4Y2H5E0</accession>
<evidence type="ECO:0000313" key="2">
    <source>
        <dbReference type="EMBL" id="GBM60235.1"/>
    </source>
</evidence>
<keyword evidence="3" id="KW-1185">Reference proteome</keyword>
<dbReference type="AlphaFoldDB" id="A0A4Y2H5E0"/>
<dbReference type="EMBL" id="BGPR01001716">
    <property type="protein sequence ID" value="GBM60235.1"/>
    <property type="molecule type" value="Genomic_DNA"/>
</dbReference>
<name>A0A4Y2H5E0_ARAVE</name>
<evidence type="ECO:0000256" key="1">
    <source>
        <dbReference type="SAM" id="Coils"/>
    </source>
</evidence>
<organism evidence="2 3">
    <name type="scientific">Araneus ventricosus</name>
    <name type="common">Orbweaver spider</name>
    <name type="synonym">Epeira ventricosa</name>
    <dbReference type="NCBI Taxonomy" id="182803"/>
    <lineage>
        <taxon>Eukaryota</taxon>
        <taxon>Metazoa</taxon>
        <taxon>Ecdysozoa</taxon>
        <taxon>Arthropoda</taxon>
        <taxon>Chelicerata</taxon>
        <taxon>Arachnida</taxon>
        <taxon>Araneae</taxon>
        <taxon>Araneomorphae</taxon>
        <taxon>Entelegynae</taxon>
        <taxon>Araneoidea</taxon>
        <taxon>Araneidae</taxon>
        <taxon>Araneus</taxon>
    </lineage>
</organism>
<evidence type="ECO:0000313" key="3">
    <source>
        <dbReference type="Proteomes" id="UP000499080"/>
    </source>
</evidence>
<sequence length="96" mass="11109">MGDSVMETDDMKASIAGSRVQGFLEEICSKNKVSIDSIEKELFMENRKKRKSLERRRKLRFKIKELIQELNALEVSIDNSNIKISNLSEKMTKISE</sequence>
<gene>
    <name evidence="2" type="ORF">AVEN_273539_1</name>
</gene>